<sequence length="1200" mass="130205">MDRARRTAATTRRKTLGDSASPRSTPPEGLSDRPAVGSPVMAPASAANSPQAGTRSRRGSKSLQQAFAFSAPASAPGTRGQVIKRRSRTMDSYGTPDDIFDQDSPRKGGHTLRKRARVDYTFEHVDDEVVVPNSTSSRAKKRRPDHSYDPEDIHDSGAKRRGASLGADTAAGMCKDAAHKSIAGGTDPGDDEDVKDTIEVGVSYSDMGDSSEIRRGSHSSASSVDHSFNGSWESAQTASHFGTLYPNEKHFADSKGAVDDNEEENIDPQLRASPPASPKRPAVAFGPGKALPGDVETQIAQDNRQGRPSAGQATDGKAAATSEDAQPPTSAAQSGAVRDEAADVSKDAATIPTEPAAGEQGSPVPETSVSDKTRHQLTAAEAAVSEPPDATNTGEPAGSPKLAQKSSSQLEHDPEAMHTSSAMPSSSMGASDETEAINDSAEGTTNDVEMSDTRQSPVRELHTTTIPSISIEQVAGSEEADAEEGEEEQLTKEEEEEEEEEEGDVASEESKRSPTSTEMDGKDKISEESDMTALGNKDSLKNRRPSQLGPSKPQPAPSGRWSHLTPYIDGEYVSYPEKKARSDDETGVDEATPEDKDADKDGNDMEPMVEDNDDAPDPAGLEAQTPALNTPLRGSPVPDSMDPTANNSPAPAGEDVDEGDMSDSQEQPERRRYFKYRKLRHADEYIAAIENYEDMSTTELYEVLEAINVSLVQWQGEWTDLGKVVDDYENSLRRRVADAKYEARTKNVTQHGVNHEEPEFAVKGYKAKERELMSETRYLQGQDRIMASTYGFEYDPHPSKIGRQNPETQQVGIMTRGRSLRNQPRQTVKASEADEVTGKRQRKPVQLFDPATQDVSRSSTPVPARGRRRRNVNADEDAQVNLTSSFNGDGNSDAESVAPRGRRRRGPRASNAAQAAEELATPRSSGARENEENGRSGRRRAVRQPARYDETYGEFMDDDAQPEPKQPPQQHQQRRRHLLTLKIPRSKNFSEPSSAITDNGDSRPSTASSDSTSHTAESSYSFRPKRQKRFRDDADESEEATQAPSRKRGKRSVPHSMGGVESSFMLDQRMPDAPHNVRKLHKIKIVRPAQDVRHESPSSTAGGDGDEKPKDYKSMTKSEKMSASMKSRWANGNMAGAVEKRKATLAAKKAAQAVADSKVGAIAPKPKVKPHKKEGSSQGHPCAGYVPAMPGIGYPFSANQ</sequence>
<feature type="compositionally biased region" description="Low complexity" evidence="1">
    <location>
        <begin position="1002"/>
        <end position="1021"/>
    </location>
</feature>
<feature type="compositionally biased region" description="Low complexity" evidence="1">
    <location>
        <begin position="417"/>
        <end position="431"/>
    </location>
</feature>
<feature type="region of interest" description="Disordered" evidence="1">
    <location>
        <begin position="131"/>
        <end position="164"/>
    </location>
</feature>
<feature type="region of interest" description="Disordered" evidence="1">
    <location>
        <begin position="1"/>
        <end position="112"/>
    </location>
</feature>
<feature type="compositionally biased region" description="Acidic residues" evidence="1">
    <location>
        <begin position="607"/>
        <end position="616"/>
    </location>
</feature>
<feature type="compositionally biased region" description="Basic and acidic residues" evidence="1">
    <location>
        <begin position="247"/>
        <end position="258"/>
    </location>
</feature>
<feature type="compositionally biased region" description="Polar residues" evidence="1">
    <location>
        <begin position="323"/>
        <end position="333"/>
    </location>
</feature>
<feature type="compositionally biased region" description="Acidic residues" evidence="1">
    <location>
        <begin position="478"/>
        <end position="507"/>
    </location>
</feature>
<protein>
    <submittedName>
        <fullName evidence="2">Uncharacterized protein</fullName>
    </submittedName>
</protein>
<reference evidence="3" key="1">
    <citation type="submission" date="2024-06" db="EMBL/GenBank/DDBJ databases">
        <title>Draft Genome Sequences of Epichloe bromicola Strains Isolated from Elymus ciliaris.</title>
        <authorList>
            <consortium name="Epichloe bromicola genome sequencing consortium"/>
            <person name="Miura A."/>
            <person name="Imano S."/>
            <person name="Ashida A."/>
            <person name="Sato I."/>
            <person name="Chiba S."/>
            <person name="Tanaka A."/>
            <person name="Camagna M."/>
            <person name="Takemoto D."/>
        </authorList>
    </citation>
    <scope>NUCLEOTIDE SEQUENCE [LARGE SCALE GENOMIC DNA]</scope>
    <source>
        <strain evidence="3">DP</strain>
    </source>
</reference>
<feature type="compositionally biased region" description="Acidic residues" evidence="1">
    <location>
        <begin position="951"/>
        <end position="961"/>
    </location>
</feature>
<keyword evidence="3" id="KW-1185">Reference proteome</keyword>
<feature type="compositionally biased region" description="Low complexity" evidence="1">
    <location>
        <begin position="218"/>
        <end position="227"/>
    </location>
</feature>
<feature type="compositionally biased region" description="Acidic residues" evidence="1">
    <location>
        <begin position="654"/>
        <end position="663"/>
    </location>
</feature>
<feature type="compositionally biased region" description="Basic and acidic residues" evidence="1">
    <location>
        <begin position="1105"/>
        <end position="1120"/>
    </location>
</feature>
<feature type="compositionally biased region" description="Basic and acidic residues" evidence="1">
    <location>
        <begin position="593"/>
        <end position="603"/>
    </location>
</feature>
<feature type="compositionally biased region" description="Polar residues" evidence="1">
    <location>
        <begin position="880"/>
        <end position="894"/>
    </location>
</feature>
<feature type="compositionally biased region" description="Low complexity" evidence="1">
    <location>
        <begin position="64"/>
        <end position="76"/>
    </location>
</feature>
<feature type="compositionally biased region" description="Basic and acidic residues" evidence="1">
    <location>
        <begin position="337"/>
        <end position="346"/>
    </location>
</feature>
<feature type="region of interest" description="Disordered" evidence="1">
    <location>
        <begin position="179"/>
        <end position="229"/>
    </location>
</feature>
<feature type="region of interest" description="Disordered" evidence="1">
    <location>
        <begin position="1153"/>
        <end position="1184"/>
    </location>
</feature>
<comment type="caution">
    <text evidence="2">The sequence shown here is derived from an EMBL/GenBank/DDBJ whole genome shotgun (WGS) entry which is preliminary data.</text>
</comment>
<organism evidence="2 3">
    <name type="scientific">Epichloe bromicola</name>
    <dbReference type="NCBI Taxonomy" id="79588"/>
    <lineage>
        <taxon>Eukaryota</taxon>
        <taxon>Fungi</taxon>
        <taxon>Dikarya</taxon>
        <taxon>Ascomycota</taxon>
        <taxon>Pezizomycotina</taxon>
        <taxon>Sordariomycetes</taxon>
        <taxon>Hypocreomycetidae</taxon>
        <taxon>Hypocreales</taxon>
        <taxon>Clavicipitaceae</taxon>
        <taxon>Epichloe</taxon>
    </lineage>
</organism>
<feature type="compositionally biased region" description="Polar residues" evidence="1">
    <location>
        <begin position="820"/>
        <end position="829"/>
    </location>
</feature>
<accession>A0ABQ0CLJ5</accession>
<feature type="compositionally biased region" description="Polar residues" evidence="1">
    <location>
        <begin position="441"/>
        <end position="456"/>
    </location>
</feature>
<feature type="region of interest" description="Disordered" evidence="1">
    <location>
        <begin position="243"/>
        <end position="670"/>
    </location>
</feature>
<dbReference type="Proteomes" id="UP001562357">
    <property type="component" value="Unassembled WGS sequence"/>
</dbReference>
<gene>
    <name evidence="2" type="primary">g2700</name>
    <name evidence="2" type="ORF">EsDP_00002700</name>
</gene>
<evidence type="ECO:0000313" key="2">
    <source>
        <dbReference type="EMBL" id="GAB0134323.1"/>
    </source>
</evidence>
<feature type="compositionally biased region" description="Basic residues" evidence="1">
    <location>
        <begin position="1076"/>
        <end position="1085"/>
    </location>
</feature>
<dbReference type="EMBL" id="BAAFGZ010000075">
    <property type="protein sequence ID" value="GAB0134323.1"/>
    <property type="molecule type" value="Genomic_DNA"/>
</dbReference>
<feature type="compositionally biased region" description="Low complexity" evidence="1">
    <location>
        <begin position="908"/>
        <end position="919"/>
    </location>
</feature>
<feature type="region of interest" description="Disordered" evidence="1">
    <location>
        <begin position="815"/>
        <end position="1127"/>
    </location>
</feature>
<evidence type="ECO:0000256" key="1">
    <source>
        <dbReference type="SAM" id="MobiDB-lite"/>
    </source>
</evidence>
<proteinExistence type="predicted"/>
<feature type="compositionally biased region" description="Polar residues" evidence="1">
    <location>
        <begin position="987"/>
        <end position="999"/>
    </location>
</feature>
<feature type="compositionally biased region" description="Basic and acidic residues" evidence="1">
    <location>
        <begin position="926"/>
        <end position="935"/>
    </location>
</feature>
<feature type="compositionally biased region" description="Basic and acidic residues" evidence="1">
    <location>
        <begin position="145"/>
        <end position="158"/>
    </location>
</feature>
<name>A0ABQ0CLJ5_9HYPO</name>
<evidence type="ECO:0000313" key="3">
    <source>
        <dbReference type="Proteomes" id="UP001562357"/>
    </source>
</evidence>
<feature type="compositionally biased region" description="Low complexity" evidence="1">
    <location>
        <begin position="271"/>
        <end position="284"/>
    </location>
</feature>